<protein>
    <submittedName>
        <fullName evidence="3">NADH-ubiquinone reductase complex 1 MLRQ subunit</fullName>
    </submittedName>
</protein>
<keyword evidence="4" id="KW-1185">Reference proteome</keyword>
<evidence type="ECO:0000313" key="2">
    <source>
        <dbReference type="EMBL" id="KAG7365268.1"/>
    </source>
</evidence>
<accession>A0A9K3LMM1</accession>
<reference evidence="3" key="2">
    <citation type="submission" date="2021-04" db="EMBL/GenBank/DDBJ databases">
        <authorList>
            <person name="Podell S."/>
        </authorList>
    </citation>
    <scope>NUCLEOTIDE SEQUENCE</scope>
    <source>
        <strain evidence="3">Hildebrandi</strain>
    </source>
</reference>
<name>A0A9K3LMM1_9STRA</name>
<dbReference type="AlphaFoldDB" id="A0A9K3LMM1"/>
<comment type="caution">
    <text evidence="3">The sequence shown here is derived from an EMBL/GenBank/DDBJ whole genome shotgun (WGS) entry which is preliminary data.</text>
</comment>
<sequence length="132" mass="15050">MNALRPMISRNMVRSQHLQLVRSKATMSAVEIISKNNQFKKQWLSDPSTYPIMLIMCGGMSWMLGMGANALFTYKDVQVNPSNRSSVMKDWSRDHRVSVMERFALAKGGVNPEGLGVSHEQWTKQKAEYLKQ</sequence>
<organism evidence="3 4">
    <name type="scientific">Nitzschia inconspicua</name>
    <dbReference type="NCBI Taxonomy" id="303405"/>
    <lineage>
        <taxon>Eukaryota</taxon>
        <taxon>Sar</taxon>
        <taxon>Stramenopiles</taxon>
        <taxon>Ochrophyta</taxon>
        <taxon>Bacillariophyta</taxon>
        <taxon>Bacillariophyceae</taxon>
        <taxon>Bacillariophycidae</taxon>
        <taxon>Bacillariales</taxon>
        <taxon>Bacillariaceae</taxon>
        <taxon>Nitzschia</taxon>
    </lineage>
</organism>
<evidence type="ECO:0000256" key="1">
    <source>
        <dbReference type="SAM" id="Phobius"/>
    </source>
</evidence>
<feature type="transmembrane region" description="Helical" evidence="1">
    <location>
        <begin position="50"/>
        <end position="74"/>
    </location>
</feature>
<dbReference type="InterPro" id="IPR010530">
    <property type="entry name" value="B12D"/>
</dbReference>
<evidence type="ECO:0000313" key="4">
    <source>
        <dbReference type="Proteomes" id="UP000693970"/>
    </source>
</evidence>
<evidence type="ECO:0000313" key="3">
    <source>
        <dbReference type="EMBL" id="KAG7365269.1"/>
    </source>
</evidence>
<dbReference type="Pfam" id="PF06522">
    <property type="entry name" value="B12D"/>
    <property type="match status" value="1"/>
</dbReference>
<reference evidence="3" key="1">
    <citation type="journal article" date="2021" name="Sci. Rep.">
        <title>Diploid genomic architecture of Nitzschia inconspicua, an elite biomass production diatom.</title>
        <authorList>
            <person name="Oliver A."/>
            <person name="Podell S."/>
            <person name="Pinowska A."/>
            <person name="Traller J.C."/>
            <person name="Smith S.R."/>
            <person name="McClure R."/>
            <person name="Beliaev A."/>
            <person name="Bohutskyi P."/>
            <person name="Hill E.A."/>
            <person name="Rabines A."/>
            <person name="Zheng H."/>
            <person name="Allen L.Z."/>
            <person name="Kuo A."/>
            <person name="Grigoriev I.V."/>
            <person name="Allen A.E."/>
            <person name="Hazlebeck D."/>
            <person name="Allen E.E."/>
        </authorList>
    </citation>
    <scope>NUCLEOTIDE SEQUENCE</scope>
    <source>
        <strain evidence="3">Hildebrandi</strain>
    </source>
</reference>
<dbReference type="EMBL" id="JAGRRH010000009">
    <property type="protein sequence ID" value="KAG7365269.1"/>
    <property type="molecule type" value="Genomic_DNA"/>
</dbReference>
<dbReference type="OrthoDB" id="46610at2759"/>
<keyword evidence="1" id="KW-0812">Transmembrane</keyword>
<dbReference type="Proteomes" id="UP000693970">
    <property type="component" value="Unassembled WGS sequence"/>
</dbReference>
<dbReference type="EMBL" id="JAGRRH010000009">
    <property type="protein sequence ID" value="KAG7365268.1"/>
    <property type="molecule type" value="Genomic_DNA"/>
</dbReference>
<gene>
    <name evidence="2" type="ORF">IV203_038471</name>
    <name evidence="3" type="ORF">IV203_038472</name>
</gene>
<keyword evidence="1" id="KW-0472">Membrane</keyword>
<proteinExistence type="predicted"/>
<keyword evidence="1" id="KW-1133">Transmembrane helix</keyword>